<dbReference type="Gene3D" id="3.40.720.10">
    <property type="entry name" value="Alkaline Phosphatase, subunit A"/>
    <property type="match status" value="1"/>
</dbReference>
<evidence type="ECO:0000256" key="1">
    <source>
        <dbReference type="ARBA" id="ARBA00008779"/>
    </source>
</evidence>
<dbReference type="InterPro" id="IPR000917">
    <property type="entry name" value="Sulfatase_N"/>
</dbReference>
<evidence type="ECO:0000313" key="4">
    <source>
        <dbReference type="EMBL" id="MBC8576798.1"/>
    </source>
</evidence>
<proteinExistence type="inferred from homology"/>
<dbReference type="EMBL" id="JACRTB010000015">
    <property type="protein sequence ID" value="MBC8576798.1"/>
    <property type="molecule type" value="Genomic_DNA"/>
</dbReference>
<evidence type="ECO:0000313" key="5">
    <source>
        <dbReference type="Proteomes" id="UP000658131"/>
    </source>
</evidence>
<dbReference type="InterPro" id="IPR017850">
    <property type="entry name" value="Alkaline_phosphatase_core_sf"/>
</dbReference>
<keyword evidence="2" id="KW-0378">Hydrolase</keyword>
<dbReference type="RefSeq" id="WP_262400301.1">
    <property type="nucleotide sequence ID" value="NZ_JACRTB010000015.1"/>
</dbReference>
<accession>A0ABR7NK65</accession>
<dbReference type="SUPFAM" id="SSF53649">
    <property type="entry name" value="Alkaline phosphatase-like"/>
    <property type="match status" value="1"/>
</dbReference>
<comment type="caution">
    <text evidence="4">The sequence shown here is derived from an EMBL/GenBank/DDBJ whole genome shotgun (WGS) entry which is preliminary data.</text>
</comment>
<sequence length="458" mass="52502">MKKQTNVLLITADDMNCDSVGCFGNPMPDITPNLDRLASEGMRLEHGHITVAVCQPSRSVLLTGRYPHHNGARGFEDIDCGVTTLTEVLHANGYYNGIIGKEDHVAPKEKFCWDTYVRTLTEEMGQGRNPNVYYDESRKLFEDANQAGKPFFAMINSHDPHRPFAGSDDEIKYFGRHYYPERSYDPEEVYVPGCLPDLPDVRQELAWYYASVHRADQTVGRILDALRDTGHENDTMVLFLSDNGMALPYAKTNCYLNSTRSPYIVRWPGRIKPGSVSEALINGVDYTPTILDILGLDAIQELDGRSMKNTLLAGAECHEDIFTLMFKTANNHITKRPLSFPMRCVQDKRFAYIFNGWSNGTTEFLNESTEGLTFKAMEEAGKTDPSIRHRAEFFKYRVPEELYDKELDPHALNNLIELTEYRDILEKMRYKMFEYMRESKDGLIDDFFRKVMKENHLA</sequence>
<dbReference type="Pfam" id="PF00884">
    <property type="entry name" value="Sulfatase"/>
    <property type="match status" value="1"/>
</dbReference>
<comment type="similarity">
    <text evidence="1">Belongs to the sulfatase family.</text>
</comment>
<protein>
    <submittedName>
        <fullName evidence="4">Sulfatase</fullName>
    </submittedName>
</protein>
<reference evidence="4 5" key="1">
    <citation type="submission" date="2020-08" db="EMBL/GenBank/DDBJ databases">
        <title>Genome public.</title>
        <authorList>
            <person name="Liu C."/>
            <person name="Sun Q."/>
        </authorList>
    </citation>
    <scope>NUCLEOTIDE SEQUENCE [LARGE SCALE GENOMIC DNA]</scope>
    <source>
        <strain evidence="4 5">BX1</strain>
    </source>
</reference>
<dbReference type="PANTHER" id="PTHR42693">
    <property type="entry name" value="ARYLSULFATASE FAMILY MEMBER"/>
    <property type="match status" value="1"/>
</dbReference>
<gene>
    <name evidence="4" type="ORF">H8717_10345</name>
</gene>
<evidence type="ECO:0000256" key="2">
    <source>
        <dbReference type="ARBA" id="ARBA00022801"/>
    </source>
</evidence>
<evidence type="ECO:0000259" key="3">
    <source>
        <dbReference type="Pfam" id="PF00884"/>
    </source>
</evidence>
<dbReference type="CDD" id="cd16027">
    <property type="entry name" value="SGSH"/>
    <property type="match status" value="1"/>
</dbReference>
<dbReference type="InterPro" id="IPR050738">
    <property type="entry name" value="Sulfatase"/>
</dbReference>
<feature type="domain" description="Sulfatase N-terminal" evidence="3">
    <location>
        <begin position="6"/>
        <end position="295"/>
    </location>
</feature>
<dbReference type="PANTHER" id="PTHR42693:SF53">
    <property type="entry name" value="ENDO-4-O-SULFATASE"/>
    <property type="match status" value="1"/>
</dbReference>
<organism evidence="4 5">
    <name type="scientific">Yanshouia hominis</name>
    <dbReference type="NCBI Taxonomy" id="2763673"/>
    <lineage>
        <taxon>Bacteria</taxon>
        <taxon>Bacillati</taxon>
        <taxon>Bacillota</taxon>
        <taxon>Clostridia</taxon>
        <taxon>Eubacteriales</taxon>
        <taxon>Oscillospiraceae</taxon>
        <taxon>Yanshouia</taxon>
    </lineage>
</organism>
<name>A0ABR7NK65_9FIRM</name>
<dbReference type="Proteomes" id="UP000658131">
    <property type="component" value="Unassembled WGS sequence"/>
</dbReference>
<keyword evidence="5" id="KW-1185">Reference proteome</keyword>